<name>A0ABS4QIQ4_9NOCA</name>
<proteinExistence type="predicted"/>
<keyword evidence="2" id="KW-1133">Transmembrane helix</keyword>
<feature type="region of interest" description="Disordered" evidence="1">
    <location>
        <begin position="176"/>
        <end position="198"/>
    </location>
</feature>
<keyword evidence="4" id="KW-1185">Reference proteome</keyword>
<evidence type="ECO:0000313" key="3">
    <source>
        <dbReference type="EMBL" id="MBP2191594.1"/>
    </source>
</evidence>
<feature type="transmembrane region" description="Helical" evidence="2">
    <location>
        <begin position="33"/>
        <end position="54"/>
    </location>
</feature>
<evidence type="ECO:0000256" key="2">
    <source>
        <dbReference type="SAM" id="Phobius"/>
    </source>
</evidence>
<evidence type="ECO:0000313" key="4">
    <source>
        <dbReference type="Proteomes" id="UP001519325"/>
    </source>
</evidence>
<reference evidence="3 4" key="1">
    <citation type="submission" date="2021-03" db="EMBL/GenBank/DDBJ databases">
        <title>Sequencing the genomes of 1000 actinobacteria strains.</title>
        <authorList>
            <person name="Klenk H.-P."/>
        </authorList>
    </citation>
    <scope>NUCLEOTIDE SEQUENCE [LARGE SCALE GENOMIC DNA]</scope>
    <source>
        <strain evidence="3 4">DSM 45516</strain>
    </source>
</reference>
<feature type="transmembrane region" description="Helical" evidence="2">
    <location>
        <begin position="118"/>
        <end position="143"/>
    </location>
</feature>
<organism evidence="3 4">
    <name type="scientific">Nocardia goodfellowii</name>
    <dbReference type="NCBI Taxonomy" id="882446"/>
    <lineage>
        <taxon>Bacteria</taxon>
        <taxon>Bacillati</taxon>
        <taxon>Actinomycetota</taxon>
        <taxon>Actinomycetes</taxon>
        <taxon>Mycobacteriales</taxon>
        <taxon>Nocardiaceae</taxon>
        <taxon>Nocardia</taxon>
    </lineage>
</organism>
<gene>
    <name evidence="3" type="ORF">BJ987_004495</name>
</gene>
<keyword evidence="2" id="KW-0472">Membrane</keyword>
<dbReference type="RefSeq" id="WP_209893437.1">
    <property type="nucleotide sequence ID" value="NZ_JAGGMR010000001.1"/>
</dbReference>
<dbReference type="Proteomes" id="UP001519325">
    <property type="component" value="Unassembled WGS sequence"/>
</dbReference>
<dbReference type="EMBL" id="JAGGMR010000001">
    <property type="protein sequence ID" value="MBP2191594.1"/>
    <property type="molecule type" value="Genomic_DNA"/>
</dbReference>
<comment type="caution">
    <text evidence="3">The sequence shown here is derived from an EMBL/GenBank/DDBJ whole genome shotgun (WGS) entry which is preliminary data.</text>
</comment>
<feature type="transmembrane region" description="Helical" evidence="2">
    <location>
        <begin position="155"/>
        <end position="175"/>
    </location>
</feature>
<sequence>MDEARLQGDPAARLSALTALYAAAMQRDSAVQAGVVAVYTIVFAFTGVMITAIANHPLTFQGFRVALVPLPIWVLVTLAVVMSKAATLNQRRLEHLQSRLDAIAGVDRLAFGTIGGRGAWGLVGAGVLVVLTPCVLLPGLTIYCLVRAAAAGWGWLPWAVLYTVFAVVLWSAALAGRSRPPDPQPATRTRPRPGAKHR</sequence>
<protein>
    <submittedName>
        <fullName evidence="3">Membrane protein</fullName>
    </submittedName>
</protein>
<accession>A0ABS4QIQ4</accession>
<evidence type="ECO:0000256" key="1">
    <source>
        <dbReference type="SAM" id="MobiDB-lite"/>
    </source>
</evidence>
<feature type="compositionally biased region" description="Basic residues" evidence="1">
    <location>
        <begin position="189"/>
        <end position="198"/>
    </location>
</feature>
<feature type="transmembrane region" description="Helical" evidence="2">
    <location>
        <begin position="60"/>
        <end position="82"/>
    </location>
</feature>
<keyword evidence="2" id="KW-0812">Transmembrane</keyword>